<keyword evidence="2" id="KW-1185">Reference proteome</keyword>
<dbReference type="WBParaSite" id="PTRK_0001777700.1">
    <property type="protein sequence ID" value="PTRK_0001777700.1"/>
    <property type="gene ID" value="PTRK_0001777700"/>
</dbReference>
<evidence type="ECO:0000313" key="2">
    <source>
        <dbReference type="Proteomes" id="UP000038045"/>
    </source>
</evidence>
<feature type="compositionally biased region" description="Basic and acidic residues" evidence="1">
    <location>
        <begin position="706"/>
        <end position="718"/>
    </location>
</feature>
<feature type="region of interest" description="Disordered" evidence="1">
    <location>
        <begin position="532"/>
        <end position="612"/>
    </location>
</feature>
<reference evidence="3" key="1">
    <citation type="submission" date="2017-02" db="UniProtKB">
        <authorList>
            <consortium name="WormBaseParasite"/>
        </authorList>
    </citation>
    <scope>IDENTIFICATION</scope>
</reference>
<feature type="compositionally biased region" description="Basic and acidic residues" evidence="1">
    <location>
        <begin position="673"/>
        <end position="684"/>
    </location>
</feature>
<dbReference type="AlphaFoldDB" id="A0A0N5A6Y3"/>
<feature type="region of interest" description="Disordered" evidence="1">
    <location>
        <begin position="656"/>
        <end position="693"/>
    </location>
</feature>
<protein>
    <submittedName>
        <fullName evidence="3">NAD-specific glutamate dehydrogenase</fullName>
    </submittedName>
</protein>
<dbReference type="Proteomes" id="UP000038045">
    <property type="component" value="Unplaced"/>
</dbReference>
<evidence type="ECO:0000313" key="3">
    <source>
        <dbReference type="WBParaSite" id="PTRK_0001777700.1"/>
    </source>
</evidence>
<proteinExistence type="predicted"/>
<evidence type="ECO:0000256" key="1">
    <source>
        <dbReference type="SAM" id="MobiDB-lite"/>
    </source>
</evidence>
<name>A0A0N5A6Y3_PARTI</name>
<accession>A0A0N5A6Y3</accession>
<feature type="compositionally biased region" description="Basic and acidic residues" evidence="1">
    <location>
        <begin position="565"/>
        <end position="574"/>
    </location>
</feature>
<sequence>VAGPLGRILQHDQVGDILVLLGGQVVAQELLELGVQVADGEVGRQAVGQDQRAFDFNPVELGRTDVVDEAGDAAHGRNLGGDLLVLVLVVEDGRGEVQATVERRTLQADLIGVDQFRLIAVDRVRRQDRVAAHIEAARLIALGVGGVAGDAVREVVGQRRLGRELIEAVRARVVGAQQDRGARRAAQQRAAGRAQIVGAEHVAGLVVDRIAGAQAQVQTIGQVQVDVGEQRDAGRLHVAGRADDDAEVLGDGVEGARGGAVQVEDARHALPAVGAEQRLEFLGELVVGVDGRHVQRRRRRVVEVDQGVGVARAIGGDRLDRPDVVEVDLSRQRDAFSGDLVAVAQAGVGVIDAARNAGAGADAGLLAVAVTRVRAVLDAIIGQAEEGVVGGLELDADAAGQDILVVVLGARVQVLAVAVAVVAGDGAADAQLVGHRHRALGQQIDLVVAAVSAAQRQLRRVRVQTRRDVFDGAADRVAAVQRPLRPAQDLDALDIEDVQHGALRAGHIDVVDIEADAGLEAPQRVLLADAADEGDQGRVGPARHLDGRVGRPPCGAVALTPKARLASDHDEERPAAAPDSPLARRPGAARSAQEIQGVRRWRDPRRHHERGRGPVFQARLLWRHHPRGGARGGRGYGPGPLLFRGQEGAVRLRLQPPRRGVEQRARRRHGSLRRGDGPGHDAGRPARSLPAPAFPMVAEGRAGVEALRRPGGPDERPACLRRRDHGPLFRPGHPTPA</sequence>
<organism evidence="2 3">
    <name type="scientific">Parastrongyloides trichosuri</name>
    <name type="common">Possum-specific nematode worm</name>
    <dbReference type="NCBI Taxonomy" id="131310"/>
    <lineage>
        <taxon>Eukaryota</taxon>
        <taxon>Metazoa</taxon>
        <taxon>Ecdysozoa</taxon>
        <taxon>Nematoda</taxon>
        <taxon>Chromadorea</taxon>
        <taxon>Rhabditida</taxon>
        <taxon>Tylenchina</taxon>
        <taxon>Panagrolaimomorpha</taxon>
        <taxon>Strongyloidoidea</taxon>
        <taxon>Strongyloididae</taxon>
        <taxon>Parastrongyloides</taxon>
    </lineage>
</organism>
<feature type="region of interest" description="Disordered" evidence="1">
    <location>
        <begin position="706"/>
        <end position="737"/>
    </location>
</feature>